<dbReference type="Proteomes" id="UP000317265">
    <property type="component" value="Unassembled WGS sequence"/>
</dbReference>
<dbReference type="EMBL" id="QNVI01000016">
    <property type="protein sequence ID" value="TDA40013.1"/>
    <property type="molecule type" value="Genomic_DNA"/>
</dbReference>
<feature type="transmembrane region" description="Helical" evidence="10">
    <location>
        <begin position="464"/>
        <end position="485"/>
    </location>
</feature>
<dbReference type="GO" id="GO:0033179">
    <property type="term" value="C:proton-transporting V-type ATPase, V0 domain"/>
    <property type="evidence" value="ECO:0007669"/>
    <property type="project" value="InterPro"/>
</dbReference>
<evidence type="ECO:0000256" key="2">
    <source>
        <dbReference type="ARBA" id="ARBA00009904"/>
    </source>
</evidence>
<keyword evidence="4 10" id="KW-0812">Transmembrane</keyword>
<dbReference type="PANTHER" id="PTHR11629">
    <property type="entry name" value="VACUOLAR PROTON ATPASES"/>
    <property type="match status" value="1"/>
</dbReference>
<dbReference type="PANTHER" id="PTHR11629:SF63">
    <property type="entry name" value="V-TYPE PROTON ATPASE SUBUNIT A"/>
    <property type="match status" value="1"/>
</dbReference>
<comment type="caution">
    <text evidence="12">The sequence shown here is derived from an EMBL/GenBank/DDBJ whole genome shotgun (WGS) entry which is preliminary data.</text>
</comment>
<dbReference type="Proteomes" id="UP000316080">
    <property type="component" value="Unassembled WGS sequence"/>
</dbReference>
<feature type="transmembrane region" description="Helical" evidence="10">
    <location>
        <begin position="430"/>
        <end position="452"/>
    </location>
</feature>
<comment type="similarity">
    <text evidence="2 10">Belongs to the V-ATPase 116 kDa subunit family.</text>
</comment>
<evidence type="ECO:0000256" key="5">
    <source>
        <dbReference type="ARBA" id="ARBA00022989"/>
    </source>
</evidence>
<dbReference type="GO" id="GO:0051117">
    <property type="term" value="F:ATPase binding"/>
    <property type="evidence" value="ECO:0007669"/>
    <property type="project" value="TreeGrafter"/>
</dbReference>
<evidence type="ECO:0000256" key="1">
    <source>
        <dbReference type="ARBA" id="ARBA00004141"/>
    </source>
</evidence>
<proteinExistence type="inferred from homology"/>
<evidence type="ECO:0000313" key="11">
    <source>
        <dbReference type="EMBL" id="RZN56353.1"/>
    </source>
</evidence>
<dbReference type="GO" id="GO:0007035">
    <property type="term" value="P:vacuolar acidification"/>
    <property type="evidence" value="ECO:0007669"/>
    <property type="project" value="TreeGrafter"/>
</dbReference>
<feature type="transmembrane region" description="Helical" evidence="10">
    <location>
        <begin position="388"/>
        <end position="410"/>
    </location>
</feature>
<comment type="function">
    <text evidence="8">Component of the A-type ATP synthase that produces ATP from ADP in the presence of a proton gradient across the membrane.</text>
</comment>
<evidence type="ECO:0000256" key="9">
    <source>
        <dbReference type="ARBA" id="ARBA00068671"/>
    </source>
</evidence>
<feature type="transmembrane region" description="Helical" evidence="10">
    <location>
        <begin position="544"/>
        <end position="564"/>
    </location>
</feature>
<protein>
    <recommendedName>
        <fullName evidence="9 10">A-type ATP synthase subunit I</fullName>
    </recommendedName>
</protein>
<dbReference type="InterPro" id="IPR002490">
    <property type="entry name" value="V-ATPase_116kDa_su"/>
</dbReference>
<evidence type="ECO:0000256" key="4">
    <source>
        <dbReference type="ARBA" id="ARBA00022692"/>
    </source>
</evidence>
<evidence type="ECO:0000256" key="3">
    <source>
        <dbReference type="ARBA" id="ARBA00022448"/>
    </source>
</evidence>
<feature type="transmembrane region" description="Helical" evidence="10">
    <location>
        <begin position="576"/>
        <end position="599"/>
    </location>
</feature>
<reference evidence="11 13" key="2">
    <citation type="journal article" date="2019" name="Nat. Microbiol.">
        <title>Wide diversity of methane and short-chain alkane metabolisms in uncultured archaea.</title>
        <authorList>
            <person name="Borrel G."/>
            <person name="Adam P.S."/>
            <person name="McKay L.J."/>
            <person name="Chen L.X."/>
            <person name="Sierra-Garcia I.N."/>
            <person name="Sieber C.M."/>
            <person name="Letourneur Q."/>
            <person name="Ghozlane A."/>
            <person name="Andersen G.L."/>
            <person name="Li W.J."/>
            <person name="Hallam S.J."/>
            <person name="Muyzer G."/>
            <person name="de Oliveira V.M."/>
            <person name="Inskeep W.P."/>
            <person name="Banfield J.F."/>
            <person name="Gribaldo S."/>
        </authorList>
    </citation>
    <scope>NUCLEOTIDE SEQUENCE [LARGE SCALE GENOMIC DNA]</scope>
    <source>
        <strain evidence="11">Verst-YHS</strain>
    </source>
</reference>
<evidence type="ECO:0000313" key="12">
    <source>
        <dbReference type="EMBL" id="TDA40013.1"/>
    </source>
</evidence>
<evidence type="ECO:0000313" key="13">
    <source>
        <dbReference type="Proteomes" id="UP000316080"/>
    </source>
</evidence>
<feature type="transmembrane region" description="Helical" evidence="10">
    <location>
        <begin position="347"/>
        <end position="376"/>
    </location>
</feature>
<dbReference type="Pfam" id="PF01496">
    <property type="entry name" value="V_ATPase_I"/>
    <property type="match status" value="2"/>
</dbReference>
<keyword evidence="3 10" id="KW-0813">Transport</keyword>
<reference evidence="12 14" key="1">
    <citation type="journal article" date="2019" name="Nat. Microbiol.">
        <title>Expanding anaerobic alkane metabolism in the domain of Archaea.</title>
        <authorList>
            <person name="Wang Y."/>
            <person name="Wegener G."/>
            <person name="Hou J."/>
            <person name="Wang F."/>
            <person name="Xiao X."/>
        </authorList>
    </citation>
    <scope>NUCLEOTIDE SEQUENCE [LARGE SCALE GENOMIC DNA]</scope>
    <source>
        <strain evidence="12">WYZ-LMO11</strain>
    </source>
</reference>
<gene>
    <name evidence="12" type="ORF">DSO09_01415</name>
    <name evidence="11" type="ORF">EF809_02995</name>
</gene>
<evidence type="ECO:0000256" key="10">
    <source>
        <dbReference type="RuleBase" id="RU361189"/>
    </source>
</evidence>
<dbReference type="GO" id="GO:0016471">
    <property type="term" value="C:vacuolar proton-transporting V-type ATPase complex"/>
    <property type="evidence" value="ECO:0007669"/>
    <property type="project" value="TreeGrafter"/>
</dbReference>
<dbReference type="GO" id="GO:0046961">
    <property type="term" value="F:proton-transporting ATPase activity, rotational mechanism"/>
    <property type="evidence" value="ECO:0007669"/>
    <property type="project" value="InterPro"/>
</dbReference>
<keyword evidence="7 10" id="KW-0472">Membrane</keyword>
<comment type="subcellular location">
    <subcellularLocation>
        <location evidence="1">Membrane</location>
        <topology evidence="1">Multi-pass membrane protein</topology>
    </subcellularLocation>
</comment>
<name>A0A523BGE8_9CREN</name>
<organism evidence="12 14">
    <name type="scientific">Thermoproteota archaeon</name>
    <dbReference type="NCBI Taxonomy" id="2056631"/>
    <lineage>
        <taxon>Archaea</taxon>
        <taxon>Thermoproteota</taxon>
    </lineage>
</organism>
<keyword evidence="6 10" id="KW-0406">Ion transport</keyword>
<feature type="transmembrane region" description="Helical" evidence="10">
    <location>
        <begin position="491"/>
        <end position="512"/>
    </location>
</feature>
<evidence type="ECO:0000256" key="8">
    <source>
        <dbReference type="ARBA" id="ARBA00059506"/>
    </source>
</evidence>
<evidence type="ECO:0000256" key="7">
    <source>
        <dbReference type="ARBA" id="ARBA00023136"/>
    </source>
</evidence>
<dbReference type="AlphaFoldDB" id="A0A523BGE8"/>
<evidence type="ECO:0000256" key="6">
    <source>
        <dbReference type="ARBA" id="ARBA00023065"/>
    </source>
</evidence>
<evidence type="ECO:0000313" key="14">
    <source>
        <dbReference type="Proteomes" id="UP000317265"/>
    </source>
</evidence>
<accession>A0A523BGE8</accession>
<sequence length="631" mass="73202">MFRPERISKTSLIFFKSDAEEVLKILSKHEAFHIIIKENNIESGNINKLKLLIEKIDDIIKRIRNISGEVEIESYYQTYYQIPESKDITSLISSIENEVINYENKVKEIEQILNLENSLSFIISLWRPIAIKLKEIFPIKFYSKYFSFIAFYQKEYHPTVFNIPLPNIIINISQNPNIILLICFKNDEYNIKKYLEEAGYAEIPKFNNMPKDIFEVDEVIKLLQDRINDISKIKNELISNISKITSRLFYFRSILSDFLSIINIKENYSFGRNLVILEGYVPTRNTNLLFKDLREKLNGRIIVNYVEEHSSKDIPVIFRYPKFISLFEKITCLYGTPSYNEINPTPILAITFPLFFGLMFGDIGHGIMLSLLGLFLYKYTKSLSRIGIYLFICGIFSAIIGGFLYGEAFGKHIFHGIFSPGEDFMSLLKFSLYIGIAHISIGLSIQIINNLIQNKKVDAFLLNLPRLMLYICFIYLVFGFGLNIMRWLEGPILIMIIPMIFMMIGKPTWALISHGKREFLSVFGEIGFETIDTVIRFISNTVSYLRIFAMVMAHIYLTNVFYSLSYIAGEGITGIIFSWSMAIIGNIFVVLLESIVAVAQDLRLHFYEWFSKFFENNGVKFSPFKLTILTR</sequence>
<keyword evidence="5 10" id="KW-1133">Transmembrane helix</keyword>
<dbReference type="EMBL" id="RXIH01000025">
    <property type="protein sequence ID" value="RZN56353.1"/>
    <property type="molecule type" value="Genomic_DNA"/>
</dbReference>